<accession>A0ABW0MZ03</accession>
<proteinExistence type="predicted"/>
<dbReference type="InterPro" id="IPR046000">
    <property type="entry name" value="DUF5956"/>
</dbReference>
<evidence type="ECO:0000313" key="2">
    <source>
        <dbReference type="Proteomes" id="UP001595956"/>
    </source>
</evidence>
<comment type="caution">
    <text evidence="1">The sequence shown here is derived from an EMBL/GenBank/DDBJ whole genome shotgun (WGS) entry which is preliminary data.</text>
</comment>
<protein>
    <submittedName>
        <fullName evidence="1">DUF5956 family protein</fullName>
    </submittedName>
</protein>
<gene>
    <name evidence="1" type="ORF">ACFPKY_07210</name>
</gene>
<dbReference type="Pfam" id="PF19381">
    <property type="entry name" value="DUF5956"/>
    <property type="match status" value="1"/>
</dbReference>
<keyword evidence="2" id="KW-1185">Reference proteome</keyword>
<reference evidence="2" key="1">
    <citation type="journal article" date="2019" name="Int. J. Syst. Evol. Microbiol.">
        <title>The Global Catalogue of Microorganisms (GCM) 10K type strain sequencing project: providing services to taxonomists for standard genome sequencing and annotation.</title>
        <authorList>
            <consortium name="The Broad Institute Genomics Platform"/>
            <consortium name="The Broad Institute Genome Sequencing Center for Infectious Disease"/>
            <person name="Wu L."/>
            <person name="Ma J."/>
        </authorList>
    </citation>
    <scope>NUCLEOTIDE SEQUENCE [LARGE SCALE GENOMIC DNA]</scope>
    <source>
        <strain evidence="2">KACC 13778</strain>
    </source>
</reference>
<dbReference type="EMBL" id="JBHSMD010000002">
    <property type="protein sequence ID" value="MFC5492881.1"/>
    <property type="molecule type" value="Genomic_DNA"/>
</dbReference>
<dbReference type="RefSeq" id="WP_379187445.1">
    <property type="nucleotide sequence ID" value="NZ_BAABFQ010000003.1"/>
</dbReference>
<sequence>MTTCVGTSRRGRRAQHVAGRTLRLTTALTHEDQTYIDDTTDELLAEAGVPTPRRDLV</sequence>
<dbReference type="Proteomes" id="UP001595956">
    <property type="component" value="Unassembled WGS sequence"/>
</dbReference>
<organism evidence="1 2">
    <name type="scientific">Nocardioides caricicola</name>
    <dbReference type="NCBI Taxonomy" id="634770"/>
    <lineage>
        <taxon>Bacteria</taxon>
        <taxon>Bacillati</taxon>
        <taxon>Actinomycetota</taxon>
        <taxon>Actinomycetes</taxon>
        <taxon>Propionibacteriales</taxon>
        <taxon>Nocardioidaceae</taxon>
        <taxon>Nocardioides</taxon>
    </lineage>
</organism>
<name>A0ABW0MZ03_9ACTN</name>
<evidence type="ECO:0000313" key="1">
    <source>
        <dbReference type="EMBL" id="MFC5492881.1"/>
    </source>
</evidence>